<dbReference type="AlphaFoldDB" id="E5BF03"/>
<evidence type="ECO:0000313" key="4">
    <source>
        <dbReference type="Proteomes" id="UP000002975"/>
    </source>
</evidence>
<sequence length="524" mass="62532">MFNKDFYPTPCNLAEKMISKIDMKDYYFSILEPSAGKGDILDVLLDKNKYSRKNLSIDCIEIQPELRSILKEKKYRVVYNDFLSFYSQKKYDIIIMNPPFNNGDKHLLKAISIIKKYGGQIVCLLNAETIKNPYTIYRKDLLRQLEENNAEIQFLQDEFKNAERSTNVEIALIYLNIPEKIEESDLLKNLKKAEKEKEYCFETKQVTHNDFLKNIIEHYNFEVNAGVEFLKEYERIKPFFKSDFDVKYERYSISVKVGENGYESDKINDFISLVRKKYWKQLISSDKFRQLFTSNILDELWNKIEELKDYDFNEYNIMEIQKELNRNLVKSVEETILSLFDKLSYQHSYRDDYGKNIHYYNGWKTNKAYKINKKVIMPLNAWSSWHNRMETYHIIGKLLDIEKVLNYLNYKEIESIDLNKRIEQCFSQGITKNIECKYFTLTFYKKGTCHLVFKDDDLLLKFNIFGSQKKGWLPHGYGKKNYEEMEQGEKVVIDSFQGKTEYEKVIGDKKNYIIDVNRSLLELK</sequence>
<dbReference type="InterPro" id="IPR029063">
    <property type="entry name" value="SAM-dependent_MTases_sf"/>
</dbReference>
<evidence type="ECO:0000313" key="3">
    <source>
        <dbReference type="EMBL" id="EFS20684.1"/>
    </source>
</evidence>
<keyword evidence="4" id="KW-1185">Reference proteome</keyword>
<dbReference type="BioCyc" id="FSP469605-HMP:GTSP-183-MONOMER"/>
<dbReference type="RefSeq" id="WP_008800763.1">
    <property type="nucleotide sequence ID" value="NZ_GG657971.1"/>
</dbReference>
<dbReference type="InterPro" id="IPR002052">
    <property type="entry name" value="DNA_methylase_N6_adenine_CS"/>
</dbReference>
<gene>
    <name evidence="3" type="ORF">FSBG_00181</name>
</gene>
<dbReference type="Gene3D" id="3.40.50.150">
    <property type="entry name" value="Vaccinia Virus protein VP39"/>
    <property type="match status" value="1"/>
</dbReference>
<proteinExistence type="predicted"/>
<dbReference type="GO" id="GO:0032259">
    <property type="term" value="P:methylation"/>
    <property type="evidence" value="ECO:0007669"/>
    <property type="project" value="InterPro"/>
</dbReference>
<dbReference type="EMBL" id="GG657971">
    <property type="protein sequence ID" value="EFS20684.1"/>
    <property type="molecule type" value="Genomic_DNA"/>
</dbReference>
<feature type="coiled-coil region" evidence="1">
    <location>
        <begin position="138"/>
        <end position="165"/>
    </location>
</feature>
<organism evidence="3 4">
    <name type="scientific">Fusobacterium gonidiaformans 3-1-5R</name>
    <dbReference type="NCBI Taxonomy" id="469605"/>
    <lineage>
        <taxon>Bacteria</taxon>
        <taxon>Fusobacteriati</taxon>
        <taxon>Fusobacteriota</taxon>
        <taxon>Fusobacteriia</taxon>
        <taxon>Fusobacteriales</taxon>
        <taxon>Fusobacteriaceae</taxon>
        <taxon>Fusobacterium</taxon>
    </lineage>
</organism>
<dbReference type="SUPFAM" id="SSF53335">
    <property type="entry name" value="S-adenosyl-L-methionine-dependent methyltransferases"/>
    <property type="match status" value="1"/>
</dbReference>
<accession>E5BF03</accession>
<dbReference type="Pfam" id="PF13708">
    <property type="entry name" value="DUF4942"/>
    <property type="match status" value="1"/>
</dbReference>
<reference evidence="3 4" key="1">
    <citation type="submission" date="2009-02" db="EMBL/GenBank/DDBJ databases">
        <title>The Genome Sequence of Fusobacterium sp. 3_1_5R.</title>
        <authorList>
            <consortium name="The Broad Institute Genome Sequencing Platform"/>
            <person name="Ward D."/>
            <person name="Young S.K."/>
            <person name="Kodira C.D."/>
            <person name="Zeng Q."/>
            <person name="Koehrsen M."/>
            <person name="Alvarado L."/>
            <person name="Berlin A."/>
            <person name="Borenstein D."/>
            <person name="Chen Z."/>
            <person name="Engels R."/>
            <person name="Freedman E."/>
            <person name="Gellesch M."/>
            <person name="Goldberg J."/>
            <person name="Griggs A."/>
            <person name="Gujja S."/>
            <person name="Heiman D."/>
            <person name="Hepburn T."/>
            <person name="Howarth C."/>
            <person name="Jen D."/>
            <person name="Larson L."/>
            <person name="Lewis B."/>
            <person name="Mehta T."/>
            <person name="Park D."/>
            <person name="Pearson M."/>
            <person name="Roberts A."/>
            <person name="Saif S."/>
            <person name="Shea T."/>
            <person name="Shenoy N."/>
            <person name="Sisk P."/>
            <person name="Stolte C."/>
            <person name="Sykes S."/>
            <person name="Walk T."/>
            <person name="White J."/>
            <person name="Yandava C."/>
            <person name="Allen-Vercoe E."/>
            <person name="Strauss J."/>
            <person name="Ambrose C."/>
            <person name="Lander E."/>
            <person name="Nusbaum C."/>
            <person name="Galagan J."/>
            <person name="Birren B."/>
        </authorList>
    </citation>
    <scope>NUCLEOTIDE SEQUENCE [LARGE SCALE GENOMIC DNA]</scope>
    <source>
        <strain evidence="3 4">3_1_5R</strain>
    </source>
</reference>
<dbReference type="PROSITE" id="PS00092">
    <property type="entry name" value="N6_MTASE"/>
    <property type="match status" value="1"/>
</dbReference>
<evidence type="ECO:0000259" key="2">
    <source>
        <dbReference type="Pfam" id="PF13708"/>
    </source>
</evidence>
<keyword evidence="1" id="KW-0175">Coiled coil</keyword>
<dbReference type="InterPro" id="IPR031339">
    <property type="entry name" value="DUF4942"/>
</dbReference>
<name>E5BF03_9FUSO</name>
<feature type="domain" description="DUF4942" evidence="2">
    <location>
        <begin position="274"/>
        <end position="471"/>
    </location>
</feature>
<evidence type="ECO:0000256" key="1">
    <source>
        <dbReference type="SAM" id="Coils"/>
    </source>
</evidence>
<dbReference type="HOGENOM" id="CLU_038341_0_0_0"/>
<dbReference type="GO" id="GO:0008168">
    <property type="term" value="F:methyltransferase activity"/>
    <property type="evidence" value="ECO:0007669"/>
    <property type="project" value="InterPro"/>
</dbReference>
<dbReference type="GO" id="GO:0003676">
    <property type="term" value="F:nucleic acid binding"/>
    <property type="evidence" value="ECO:0007669"/>
    <property type="project" value="InterPro"/>
</dbReference>
<protein>
    <recommendedName>
        <fullName evidence="2">DUF4942 domain-containing protein</fullName>
    </recommendedName>
</protein>
<dbReference type="Proteomes" id="UP000002975">
    <property type="component" value="Unassembled WGS sequence"/>
</dbReference>
<dbReference type="CDD" id="cd02440">
    <property type="entry name" value="AdoMet_MTases"/>
    <property type="match status" value="1"/>
</dbReference>